<reference evidence="2" key="1">
    <citation type="journal article" date="2017" name="Proc. Natl. Acad. Sci. U.S.A.">
        <title>Simulation of Deepwater Horizon oil plume reveals substrate specialization within a complex community of hydrocarbon-degraders.</title>
        <authorList>
            <person name="Hu P."/>
            <person name="Dubinsky E.A."/>
            <person name="Probst A.J."/>
            <person name="Wang J."/>
            <person name="Sieber C.M.K."/>
            <person name="Tom L.M."/>
            <person name="Gardinali P."/>
            <person name="Banfield J.F."/>
            <person name="Atlas R.M."/>
            <person name="Andersen G.L."/>
        </authorList>
    </citation>
    <scope>NUCLEOTIDE SEQUENCE [LARGE SCALE GENOMIC DNA]</scope>
</reference>
<protein>
    <submittedName>
        <fullName evidence="1">Uncharacterized protein</fullName>
    </submittedName>
</protein>
<comment type="caution">
    <text evidence="1">The sequence shown here is derived from an EMBL/GenBank/DDBJ whole genome shotgun (WGS) entry which is preliminary data.</text>
</comment>
<accession>A0A1Y5F5G9</accession>
<evidence type="ECO:0000313" key="2">
    <source>
        <dbReference type="Proteomes" id="UP000196531"/>
    </source>
</evidence>
<gene>
    <name evidence="1" type="ORF">A9Q84_14655</name>
</gene>
<name>A0A1Y5F5G9_9BACT</name>
<proteinExistence type="predicted"/>
<dbReference type="AlphaFoldDB" id="A0A1Y5F5G9"/>
<dbReference type="Proteomes" id="UP000196531">
    <property type="component" value="Unassembled WGS sequence"/>
</dbReference>
<sequence>MNSLKTLARFESFYIETKPLENSMYFRDALNFDKNEEVHDFFQWLFPIDTISEFNKSVPLFDETIKFFLTTNSLARANFHVALESFKCFLDGHELWPSVMDHNNLRVTRVLKCLRLLHKYDELYDFYRFILCEIAINEDSFSLNTLDHWRSATFEKTIFLCVDDLKMREEVVDFLKCHLPDHWVINLQRNAVSKFLALNEPIFTNAESNQIISGVDWQNLEFFNRGRVFKLSELMRTDNPYMLDKIRHWY</sequence>
<organism evidence="1 2">
    <name type="scientific">Halobacteriovorax marinus</name>
    <dbReference type="NCBI Taxonomy" id="97084"/>
    <lineage>
        <taxon>Bacteria</taxon>
        <taxon>Pseudomonadati</taxon>
        <taxon>Bdellovibrionota</taxon>
        <taxon>Bacteriovoracia</taxon>
        <taxon>Bacteriovoracales</taxon>
        <taxon>Halobacteriovoraceae</taxon>
        <taxon>Halobacteriovorax</taxon>
    </lineage>
</organism>
<dbReference type="EMBL" id="MAAO01000007">
    <property type="protein sequence ID" value="OUR95739.1"/>
    <property type="molecule type" value="Genomic_DNA"/>
</dbReference>
<evidence type="ECO:0000313" key="1">
    <source>
        <dbReference type="EMBL" id="OUR95739.1"/>
    </source>
</evidence>